<dbReference type="EMBL" id="JACRYT010000001">
    <property type="protein sequence ID" value="MBC6678455.1"/>
    <property type="molecule type" value="Genomic_DNA"/>
</dbReference>
<dbReference type="Pfam" id="PF08281">
    <property type="entry name" value="Sigma70_r4_2"/>
    <property type="match status" value="1"/>
</dbReference>
<dbReference type="GO" id="GO:0006352">
    <property type="term" value="P:DNA-templated transcription initiation"/>
    <property type="evidence" value="ECO:0007669"/>
    <property type="project" value="InterPro"/>
</dbReference>
<accession>A0A923NKU1</accession>
<dbReference type="AlphaFoldDB" id="A0A923NKU1"/>
<dbReference type="InterPro" id="IPR036388">
    <property type="entry name" value="WH-like_DNA-bd_sf"/>
</dbReference>
<dbReference type="Gene3D" id="1.10.10.10">
    <property type="entry name" value="Winged helix-like DNA-binding domain superfamily/Winged helix DNA-binding domain"/>
    <property type="match status" value="1"/>
</dbReference>
<organism evidence="2 3">
    <name type="scientific">Zhenpiania hominis</name>
    <dbReference type="NCBI Taxonomy" id="2763644"/>
    <lineage>
        <taxon>Bacteria</taxon>
        <taxon>Bacillati</taxon>
        <taxon>Bacillota</taxon>
        <taxon>Clostridia</taxon>
        <taxon>Peptostreptococcales</taxon>
        <taxon>Anaerovoracaceae</taxon>
        <taxon>Zhenpiania</taxon>
    </lineage>
</organism>
<proteinExistence type="predicted"/>
<dbReference type="InterPro" id="IPR014284">
    <property type="entry name" value="RNA_pol_sigma-70_dom"/>
</dbReference>
<evidence type="ECO:0000259" key="1">
    <source>
        <dbReference type="Pfam" id="PF08281"/>
    </source>
</evidence>
<dbReference type="InterPro" id="IPR013324">
    <property type="entry name" value="RNA_pol_sigma_r3/r4-like"/>
</dbReference>
<dbReference type="SUPFAM" id="SSF88659">
    <property type="entry name" value="Sigma3 and sigma4 domains of RNA polymerase sigma factors"/>
    <property type="match status" value="1"/>
</dbReference>
<evidence type="ECO:0000313" key="3">
    <source>
        <dbReference type="Proteomes" id="UP000602647"/>
    </source>
</evidence>
<comment type="caution">
    <text evidence="2">The sequence shown here is derived from an EMBL/GenBank/DDBJ whole genome shotgun (WGS) entry which is preliminary data.</text>
</comment>
<dbReference type="Proteomes" id="UP000602647">
    <property type="component" value="Unassembled WGS sequence"/>
</dbReference>
<feature type="domain" description="RNA polymerase sigma factor 70 region 4 type 2" evidence="1">
    <location>
        <begin position="78"/>
        <end position="128"/>
    </location>
</feature>
<dbReference type="GO" id="GO:0016987">
    <property type="term" value="F:sigma factor activity"/>
    <property type="evidence" value="ECO:0007669"/>
    <property type="project" value="InterPro"/>
</dbReference>
<evidence type="ECO:0000313" key="2">
    <source>
        <dbReference type="EMBL" id="MBC6678455.1"/>
    </source>
</evidence>
<sequence>MSENIEILQRQFDAYCTKVLKYAAITYYHANRRRKAHEVSFSSLLEKDLAEVSTTDRYPCMLYYFQVREWLVEVQSEPLGNAIGRLTPYRREIILLSYFLGFKNKEIAALYGCNPKNISYHKMRAVRQIRAEMEVRRHE</sequence>
<dbReference type="GO" id="GO:0003677">
    <property type="term" value="F:DNA binding"/>
    <property type="evidence" value="ECO:0007669"/>
    <property type="project" value="InterPro"/>
</dbReference>
<dbReference type="NCBIfam" id="TIGR02937">
    <property type="entry name" value="sigma70-ECF"/>
    <property type="match status" value="1"/>
</dbReference>
<dbReference type="RefSeq" id="WP_187301639.1">
    <property type="nucleotide sequence ID" value="NZ_JACRYT010000001.1"/>
</dbReference>
<reference evidence="2" key="1">
    <citation type="submission" date="2020-08" db="EMBL/GenBank/DDBJ databases">
        <title>Genome public.</title>
        <authorList>
            <person name="Liu C."/>
            <person name="Sun Q."/>
        </authorList>
    </citation>
    <scope>NUCLEOTIDE SEQUENCE</scope>
    <source>
        <strain evidence="2">BX12</strain>
    </source>
</reference>
<dbReference type="InterPro" id="IPR013249">
    <property type="entry name" value="RNA_pol_sigma70_r4_t2"/>
</dbReference>
<keyword evidence="3" id="KW-1185">Reference proteome</keyword>
<protein>
    <submittedName>
        <fullName evidence="2">Sigma-70 family RNA polymerase sigma factor</fullName>
    </submittedName>
</protein>
<gene>
    <name evidence="2" type="ORF">H9L42_01235</name>
</gene>
<name>A0A923NKU1_9FIRM</name>